<accession>A0ABR2LXY3</accession>
<proteinExistence type="predicted"/>
<evidence type="ECO:0000313" key="2">
    <source>
        <dbReference type="Proteomes" id="UP001412067"/>
    </source>
</evidence>
<comment type="caution">
    <text evidence="1">The sequence shown here is derived from an EMBL/GenBank/DDBJ whole genome shotgun (WGS) entry which is preliminary data.</text>
</comment>
<name>A0ABR2LXY3_9ASPA</name>
<dbReference type="EMBL" id="JBBWWR010000014">
    <property type="protein sequence ID" value="KAK8953666.1"/>
    <property type="molecule type" value="Genomic_DNA"/>
</dbReference>
<gene>
    <name evidence="1" type="ORF">KSP40_PGU018411</name>
</gene>
<dbReference type="Proteomes" id="UP001412067">
    <property type="component" value="Unassembled WGS sequence"/>
</dbReference>
<protein>
    <submittedName>
        <fullName evidence="1">Uncharacterized protein</fullName>
    </submittedName>
</protein>
<sequence>MLPERCFFVVPPFNGLVRGWQRDHSLSVKLLEESVACEPLNFLLQTYALLRVVPVPSVKVTILGLVPLASGKRLVPPKLWVVLEGVQDLCKRGAELGKVLLPPACEVPLGCRSRLPDIGLRFFSFLFTWSPSSCRGRALPGAAPPTGGAPRALLWRVARATLLSDQCPKGNDA</sequence>
<keyword evidence="2" id="KW-1185">Reference proteome</keyword>
<organism evidence="1 2">
    <name type="scientific">Platanthera guangdongensis</name>
    <dbReference type="NCBI Taxonomy" id="2320717"/>
    <lineage>
        <taxon>Eukaryota</taxon>
        <taxon>Viridiplantae</taxon>
        <taxon>Streptophyta</taxon>
        <taxon>Embryophyta</taxon>
        <taxon>Tracheophyta</taxon>
        <taxon>Spermatophyta</taxon>
        <taxon>Magnoliopsida</taxon>
        <taxon>Liliopsida</taxon>
        <taxon>Asparagales</taxon>
        <taxon>Orchidaceae</taxon>
        <taxon>Orchidoideae</taxon>
        <taxon>Orchideae</taxon>
        <taxon>Orchidinae</taxon>
        <taxon>Platanthera</taxon>
    </lineage>
</organism>
<reference evidence="1 2" key="1">
    <citation type="journal article" date="2022" name="Nat. Plants">
        <title>Genomes of leafy and leafless Platanthera orchids illuminate the evolution of mycoheterotrophy.</title>
        <authorList>
            <person name="Li M.H."/>
            <person name="Liu K.W."/>
            <person name="Li Z."/>
            <person name="Lu H.C."/>
            <person name="Ye Q.L."/>
            <person name="Zhang D."/>
            <person name="Wang J.Y."/>
            <person name="Li Y.F."/>
            <person name="Zhong Z.M."/>
            <person name="Liu X."/>
            <person name="Yu X."/>
            <person name="Liu D.K."/>
            <person name="Tu X.D."/>
            <person name="Liu B."/>
            <person name="Hao Y."/>
            <person name="Liao X.Y."/>
            <person name="Jiang Y.T."/>
            <person name="Sun W.H."/>
            <person name="Chen J."/>
            <person name="Chen Y.Q."/>
            <person name="Ai Y."/>
            <person name="Zhai J.W."/>
            <person name="Wu S.S."/>
            <person name="Zhou Z."/>
            <person name="Hsiao Y.Y."/>
            <person name="Wu W.L."/>
            <person name="Chen Y.Y."/>
            <person name="Lin Y.F."/>
            <person name="Hsu J.L."/>
            <person name="Li C.Y."/>
            <person name="Wang Z.W."/>
            <person name="Zhao X."/>
            <person name="Zhong W.Y."/>
            <person name="Ma X.K."/>
            <person name="Ma L."/>
            <person name="Huang J."/>
            <person name="Chen G.Z."/>
            <person name="Huang M.Z."/>
            <person name="Huang L."/>
            <person name="Peng D.H."/>
            <person name="Luo Y.B."/>
            <person name="Zou S.Q."/>
            <person name="Chen S.P."/>
            <person name="Lan S."/>
            <person name="Tsai W.C."/>
            <person name="Van de Peer Y."/>
            <person name="Liu Z.J."/>
        </authorList>
    </citation>
    <scope>NUCLEOTIDE SEQUENCE [LARGE SCALE GENOMIC DNA]</scope>
    <source>
        <strain evidence="1">Lor288</strain>
    </source>
</reference>
<evidence type="ECO:0000313" key="1">
    <source>
        <dbReference type="EMBL" id="KAK8953666.1"/>
    </source>
</evidence>